<accession>A0AAV7FVF4</accession>
<dbReference type="GO" id="GO:0006265">
    <property type="term" value="P:DNA topological change"/>
    <property type="evidence" value="ECO:0007669"/>
    <property type="project" value="InterPro"/>
</dbReference>
<keyword evidence="2" id="KW-1133">Transmembrane helix</keyword>
<gene>
    <name evidence="3" type="ORF">IEQ34_018029</name>
</gene>
<evidence type="ECO:0000313" key="3">
    <source>
        <dbReference type="EMBL" id="KAH0453705.1"/>
    </source>
</evidence>
<dbReference type="Proteomes" id="UP000775213">
    <property type="component" value="Unassembled WGS sequence"/>
</dbReference>
<feature type="transmembrane region" description="Helical" evidence="2">
    <location>
        <begin position="214"/>
        <end position="236"/>
    </location>
</feature>
<sequence>MSCFQGLFFIPEAASLVHHNFCIYHITPLGHVVAIIFKHQQTVSKSHEAQVTRLDEKINELKAQMKELEVDLTKAKMGEPLGKAADGKLKKNVVPELFRGAIYGAKELLTRRYKYWLKKNDTNIRINQISPEGSVRMVNCSFLDALSGTSPAVCFPNLKFTTFRELPSLWILEEKILALAPPLQFALVGYFPSCRPNLQSIRKFFFNLKLNRDFLVTFWLTILTISEFFCYISYFVNNYYMKLTKWYPLVEIGVESPIIPI</sequence>
<evidence type="ECO:0000256" key="1">
    <source>
        <dbReference type="SAM" id="Coils"/>
    </source>
</evidence>
<organism evidence="3 4">
    <name type="scientific">Dendrobium chrysotoxum</name>
    <name type="common">Orchid</name>
    <dbReference type="NCBI Taxonomy" id="161865"/>
    <lineage>
        <taxon>Eukaryota</taxon>
        <taxon>Viridiplantae</taxon>
        <taxon>Streptophyta</taxon>
        <taxon>Embryophyta</taxon>
        <taxon>Tracheophyta</taxon>
        <taxon>Spermatophyta</taxon>
        <taxon>Magnoliopsida</taxon>
        <taxon>Liliopsida</taxon>
        <taxon>Asparagales</taxon>
        <taxon>Orchidaceae</taxon>
        <taxon>Epidendroideae</taxon>
        <taxon>Malaxideae</taxon>
        <taxon>Dendrobiinae</taxon>
        <taxon>Dendrobium</taxon>
    </lineage>
</organism>
<dbReference type="EMBL" id="JAGFBR010000016">
    <property type="protein sequence ID" value="KAH0453705.1"/>
    <property type="molecule type" value="Genomic_DNA"/>
</dbReference>
<keyword evidence="2" id="KW-0812">Transmembrane</keyword>
<reference evidence="3 4" key="1">
    <citation type="journal article" date="2021" name="Hortic Res">
        <title>Chromosome-scale assembly of the Dendrobium chrysotoxum genome enhances the understanding of orchid evolution.</title>
        <authorList>
            <person name="Zhang Y."/>
            <person name="Zhang G.Q."/>
            <person name="Zhang D."/>
            <person name="Liu X.D."/>
            <person name="Xu X.Y."/>
            <person name="Sun W.H."/>
            <person name="Yu X."/>
            <person name="Zhu X."/>
            <person name="Wang Z.W."/>
            <person name="Zhao X."/>
            <person name="Zhong W.Y."/>
            <person name="Chen H."/>
            <person name="Yin W.L."/>
            <person name="Huang T."/>
            <person name="Niu S.C."/>
            <person name="Liu Z.J."/>
        </authorList>
    </citation>
    <scope>NUCLEOTIDE SEQUENCE [LARGE SCALE GENOMIC DNA]</scope>
    <source>
        <strain evidence="3">Lindl</strain>
    </source>
</reference>
<name>A0AAV7FVF4_DENCH</name>
<feature type="coiled-coil region" evidence="1">
    <location>
        <begin position="44"/>
        <end position="78"/>
    </location>
</feature>
<proteinExistence type="predicted"/>
<keyword evidence="2" id="KW-0472">Membrane</keyword>
<protein>
    <submittedName>
        <fullName evidence="3">Uncharacterized protein</fullName>
    </submittedName>
</protein>
<keyword evidence="1" id="KW-0175">Coiled coil</keyword>
<dbReference type="GO" id="GO:0005694">
    <property type="term" value="C:chromosome"/>
    <property type="evidence" value="ECO:0007669"/>
    <property type="project" value="InterPro"/>
</dbReference>
<dbReference type="GO" id="GO:0003677">
    <property type="term" value="F:DNA binding"/>
    <property type="evidence" value="ECO:0007669"/>
    <property type="project" value="InterPro"/>
</dbReference>
<dbReference type="AlphaFoldDB" id="A0AAV7FVF4"/>
<comment type="caution">
    <text evidence="3">The sequence shown here is derived from an EMBL/GenBank/DDBJ whole genome shotgun (WGS) entry which is preliminary data.</text>
</comment>
<evidence type="ECO:0000256" key="2">
    <source>
        <dbReference type="SAM" id="Phobius"/>
    </source>
</evidence>
<dbReference type="GO" id="GO:0003917">
    <property type="term" value="F:DNA topoisomerase type I (single strand cut, ATP-independent) activity"/>
    <property type="evidence" value="ECO:0007669"/>
    <property type="project" value="InterPro"/>
</dbReference>
<dbReference type="InterPro" id="IPR014727">
    <property type="entry name" value="TopoI_cat_a/b-sub_euk"/>
</dbReference>
<keyword evidence="4" id="KW-1185">Reference proteome</keyword>
<evidence type="ECO:0000313" key="4">
    <source>
        <dbReference type="Proteomes" id="UP000775213"/>
    </source>
</evidence>
<dbReference type="Gene3D" id="1.10.132.10">
    <property type="match status" value="1"/>
</dbReference>